<comment type="caution">
    <text evidence="3">The sequence shown here is derived from an EMBL/GenBank/DDBJ whole genome shotgun (WGS) entry which is preliminary data.</text>
</comment>
<protein>
    <submittedName>
        <fullName evidence="3">Uncharacterized protein</fullName>
    </submittedName>
</protein>
<gene>
    <name evidence="3" type="ORF">PGLA1383_LOCUS34538</name>
</gene>
<keyword evidence="2" id="KW-1133">Transmembrane helix</keyword>
<dbReference type="Proteomes" id="UP000654075">
    <property type="component" value="Unassembled WGS sequence"/>
</dbReference>
<dbReference type="PANTHER" id="PTHR31735:SF1">
    <property type="entry name" value="VACUOLAR MEMBRANE PROTEIN YPL162C"/>
    <property type="match status" value="1"/>
</dbReference>
<dbReference type="AlphaFoldDB" id="A0A813FS44"/>
<sequence>MPDGLLVLGLTISRPDLEAAYTKAHPDGYKRPRTDASMEHEDDSDDSLNRVGDEEYDFPDGAVQAWAEQLSKPWDQSNSGIWSAKPDKKTRYMTWTPNKAGKPELDGSDLVLGYCLRAWDHGAGLIEVDLPELLAELQLFVLVCLGPTAFVKGDVMVDARRAGPAKVEHAEAVTYAVALKQARWRYSYDAEVRFGQESLDSAELQHCACAPKLLWQAVEAIECELLGATDIVIVVSATSVDDASGVPDIICTIHANDVQSSLVRILDISCSASTQNLQVWFFDMAKQGVQAFMTHLLNIVLSTGFVEWLDSDADPCNWYWINMSLDCTLGVGIIFFLLRSLQFTYRMKCVGRPELARCGHYGDPPQFRIFARQLLDWQVLVIVQKLLLGGLVLNFRSTMAAFAEMLLGWLDEYPRSKLVVVMVITPLVLNVFALWTADSFLQADAEGEALQESEELVHGIPAIVGRLPESSQQDGEDPGEESVVSFQEWKRRSLSGPPRHSTIEMAFK</sequence>
<evidence type="ECO:0000256" key="1">
    <source>
        <dbReference type="SAM" id="MobiDB-lite"/>
    </source>
</evidence>
<organism evidence="3 4">
    <name type="scientific">Polarella glacialis</name>
    <name type="common">Dinoflagellate</name>
    <dbReference type="NCBI Taxonomy" id="89957"/>
    <lineage>
        <taxon>Eukaryota</taxon>
        <taxon>Sar</taxon>
        <taxon>Alveolata</taxon>
        <taxon>Dinophyceae</taxon>
        <taxon>Suessiales</taxon>
        <taxon>Suessiaceae</taxon>
        <taxon>Polarella</taxon>
    </lineage>
</organism>
<evidence type="ECO:0000256" key="2">
    <source>
        <dbReference type="SAM" id="Phobius"/>
    </source>
</evidence>
<keyword evidence="2" id="KW-0812">Transmembrane</keyword>
<dbReference type="InterPro" id="IPR022127">
    <property type="entry name" value="STIMATE/YPL162C"/>
</dbReference>
<evidence type="ECO:0000313" key="4">
    <source>
        <dbReference type="Proteomes" id="UP000654075"/>
    </source>
</evidence>
<dbReference type="OrthoDB" id="431202at2759"/>
<feature type="transmembrane region" description="Helical" evidence="2">
    <location>
        <begin position="318"/>
        <end position="338"/>
    </location>
</feature>
<feature type="compositionally biased region" description="Basic and acidic residues" evidence="1">
    <location>
        <begin position="24"/>
        <end position="39"/>
    </location>
</feature>
<feature type="transmembrane region" description="Helical" evidence="2">
    <location>
        <begin position="415"/>
        <end position="435"/>
    </location>
</feature>
<keyword evidence="4" id="KW-1185">Reference proteome</keyword>
<proteinExistence type="predicted"/>
<name>A0A813FS44_POLGL</name>
<feature type="region of interest" description="Disordered" evidence="1">
    <location>
        <begin position="468"/>
        <end position="508"/>
    </location>
</feature>
<evidence type="ECO:0000313" key="3">
    <source>
        <dbReference type="EMBL" id="CAE8616871.1"/>
    </source>
</evidence>
<dbReference type="EMBL" id="CAJNNV010025987">
    <property type="protein sequence ID" value="CAE8616871.1"/>
    <property type="molecule type" value="Genomic_DNA"/>
</dbReference>
<dbReference type="Pfam" id="PF12400">
    <property type="entry name" value="STIMATE"/>
    <property type="match status" value="1"/>
</dbReference>
<keyword evidence="2" id="KW-0472">Membrane</keyword>
<feature type="region of interest" description="Disordered" evidence="1">
    <location>
        <begin position="23"/>
        <end position="50"/>
    </location>
</feature>
<reference evidence="3" key="1">
    <citation type="submission" date="2021-02" db="EMBL/GenBank/DDBJ databases">
        <authorList>
            <person name="Dougan E. K."/>
            <person name="Rhodes N."/>
            <person name="Thang M."/>
            <person name="Chan C."/>
        </authorList>
    </citation>
    <scope>NUCLEOTIDE SEQUENCE</scope>
</reference>
<dbReference type="GO" id="GO:0016020">
    <property type="term" value="C:membrane"/>
    <property type="evidence" value="ECO:0007669"/>
    <property type="project" value="TreeGrafter"/>
</dbReference>
<dbReference type="PANTHER" id="PTHR31735">
    <property type="entry name" value="VACUOLAR MEMBRANE PROTEIN YPL162C"/>
    <property type="match status" value="1"/>
</dbReference>
<accession>A0A813FS44</accession>